<dbReference type="GO" id="GO:0032153">
    <property type="term" value="C:cell division site"/>
    <property type="evidence" value="ECO:0007669"/>
    <property type="project" value="TreeGrafter"/>
</dbReference>
<dbReference type="Proteomes" id="UP000751190">
    <property type="component" value="Unassembled WGS sequence"/>
</dbReference>
<dbReference type="InterPro" id="IPR024757">
    <property type="entry name" value="FtsZ_C"/>
</dbReference>
<dbReference type="InterPro" id="IPR000158">
    <property type="entry name" value="Cell_div_FtsZ"/>
</dbReference>
<dbReference type="InterPro" id="IPR045061">
    <property type="entry name" value="FtsZ/CetZ"/>
</dbReference>
<gene>
    <name evidence="7" type="ORF">KFE25_003529</name>
</gene>
<evidence type="ECO:0008006" key="9">
    <source>
        <dbReference type="Google" id="ProtNLM"/>
    </source>
</evidence>
<proteinExistence type="inferred from homology"/>
<dbReference type="PROSITE" id="PS00227">
    <property type="entry name" value="TUBULIN"/>
    <property type="match status" value="1"/>
</dbReference>
<feature type="signal peptide" evidence="4">
    <location>
        <begin position="1"/>
        <end position="27"/>
    </location>
</feature>
<dbReference type="SMART" id="SM00865">
    <property type="entry name" value="Tubulin_C"/>
    <property type="match status" value="1"/>
</dbReference>
<dbReference type="SMART" id="SM00864">
    <property type="entry name" value="Tubulin"/>
    <property type="match status" value="1"/>
</dbReference>
<comment type="caution">
    <text evidence="7">The sequence shown here is derived from an EMBL/GenBank/DDBJ whole genome shotgun (WGS) entry which is preliminary data.</text>
</comment>
<comment type="similarity">
    <text evidence="1">Belongs to the FtsZ family.</text>
</comment>
<dbReference type="InterPro" id="IPR003008">
    <property type="entry name" value="Tubulin_FtsZ_GTPase"/>
</dbReference>
<keyword evidence="4" id="KW-0732">Signal</keyword>
<dbReference type="Pfam" id="PF00091">
    <property type="entry name" value="Tubulin"/>
    <property type="match status" value="1"/>
</dbReference>
<dbReference type="CDD" id="cd02201">
    <property type="entry name" value="FtsZ_type1"/>
    <property type="match status" value="1"/>
</dbReference>
<dbReference type="OMA" id="FKFEGRQ"/>
<organism evidence="7 8">
    <name type="scientific">Diacronema lutheri</name>
    <name type="common">Unicellular marine alga</name>
    <name type="synonym">Monochrysis lutheri</name>
    <dbReference type="NCBI Taxonomy" id="2081491"/>
    <lineage>
        <taxon>Eukaryota</taxon>
        <taxon>Haptista</taxon>
        <taxon>Haptophyta</taxon>
        <taxon>Pavlovophyceae</taxon>
        <taxon>Pavlovales</taxon>
        <taxon>Pavlovaceae</taxon>
        <taxon>Diacronema</taxon>
    </lineage>
</organism>
<evidence type="ECO:0000256" key="1">
    <source>
        <dbReference type="ARBA" id="ARBA00009690"/>
    </source>
</evidence>
<dbReference type="Gene3D" id="3.40.50.1440">
    <property type="entry name" value="Tubulin/FtsZ, GTPase domain"/>
    <property type="match status" value="1"/>
</dbReference>
<dbReference type="PRINTS" id="PR00423">
    <property type="entry name" value="CELLDVISFTSZ"/>
</dbReference>
<feature type="chain" id="PRO_5035165781" description="Plastid division protein FtsZ" evidence="4">
    <location>
        <begin position="28"/>
        <end position="410"/>
    </location>
</feature>
<evidence type="ECO:0000256" key="4">
    <source>
        <dbReference type="SAM" id="SignalP"/>
    </source>
</evidence>
<feature type="domain" description="Tubulin/FtsZ GTPase" evidence="5">
    <location>
        <begin position="58"/>
        <end position="250"/>
    </location>
</feature>
<dbReference type="EMBL" id="JAGTXO010000013">
    <property type="protein sequence ID" value="KAG8464466.1"/>
    <property type="molecule type" value="Genomic_DNA"/>
</dbReference>
<evidence type="ECO:0000259" key="5">
    <source>
        <dbReference type="SMART" id="SM00864"/>
    </source>
</evidence>
<dbReference type="InterPro" id="IPR020805">
    <property type="entry name" value="Cell_div_FtsZ_CS"/>
</dbReference>
<evidence type="ECO:0000313" key="7">
    <source>
        <dbReference type="EMBL" id="KAG8464466.1"/>
    </source>
</evidence>
<dbReference type="FunFam" id="3.40.50.1440:FF:000001">
    <property type="entry name" value="Cell division protein FtsZ"/>
    <property type="match status" value="1"/>
</dbReference>
<dbReference type="GO" id="GO:0005737">
    <property type="term" value="C:cytoplasm"/>
    <property type="evidence" value="ECO:0007669"/>
    <property type="project" value="TreeGrafter"/>
</dbReference>
<dbReference type="GO" id="GO:0048285">
    <property type="term" value="P:organelle fission"/>
    <property type="evidence" value="ECO:0007669"/>
    <property type="project" value="TreeGrafter"/>
</dbReference>
<keyword evidence="8" id="KW-1185">Reference proteome</keyword>
<accession>A0A8J6CAU8</accession>
<dbReference type="InterPro" id="IPR008280">
    <property type="entry name" value="Tub_FtsZ_C"/>
</dbReference>
<dbReference type="InterPro" id="IPR037103">
    <property type="entry name" value="Tubulin/FtsZ-like_C"/>
</dbReference>
<dbReference type="InterPro" id="IPR018316">
    <property type="entry name" value="Tubulin/FtsZ_2-layer-sand-dom"/>
</dbReference>
<dbReference type="NCBIfam" id="TIGR00065">
    <property type="entry name" value="ftsZ"/>
    <property type="match status" value="1"/>
</dbReference>
<sequence length="410" mass="41891">MGMHSKAIVALLLGSPLLAAAMLRASAARLARPGAPRPLRVPASARAHVHCADNLPCVIKVIGIGGGGGNAVNRMVDNFASSVEFWAVNTDAQVLAQSRAPHRLTIGDKVTRGLGAGGSAEIGMEAALESKDAIREMVSGADLVFVTAGMGGGTGSGAAPVVAEIAKEMGCLTVGVITKPFSFEGRRRADCAARAAEMLRTKVDTLIVVSNDRLLETVPEDLPLQQAFSVADDILRQGVVGISDIILKPGLINVDFADVYAVMKDSGTALLGIGTGQGKTRAQDAALAAISSPLLDFPLRKATGVVFTVTGSADMTLQEINLAAETIHQVMDPNANVIFGALVDDSMSGMISITVVATGFEGGGPALSNGAATAAVKPPPVAGAAVRELNQAGGEAGRGSMPGFLRRVQQ</sequence>
<dbReference type="Gene3D" id="3.30.1330.20">
    <property type="entry name" value="Tubulin/FtsZ, C-terminal domain"/>
    <property type="match status" value="1"/>
</dbReference>
<dbReference type="OrthoDB" id="70257at2759"/>
<dbReference type="InterPro" id="IPR017975">
    <property type="entry name" value="Tubulin_CS"/>
</dbReference>
<reference evidence="7" key="1">
    <citation type="submission" date="2021-05" db="EMBL/GenBank/DDBJ databases">
        <title>The genome of the haptophyte Pavlova lutheri (Diacronema luteri, Pavlovales) - a model for lipid biosynthesis in eukaryotic algae.</title>
        <authorList>
            <person name="Hulatt C.J."/>
            <person name="Posewitz M.C."/>
        </authorList>
    </citation>
    <scope>NUCLEOTIDE SEQUENCE</scope>
    <source>
        <strain evidence="7">NIVA-4/92</strain>
    </source>
</reference>
<keyword evidence="2" id="KW-0547">Nucleotide-binding</keyword>
<dbReference type="SUPFAM" id="SSF52490">
    <property type="entry name" value="Tubulin nucleotide-binding domain-like"/>
    <property type="match status" value="1"/>
</dbReference>
<name>A0A8J6CAU8_DIALT</name>
<dbReference type="SUPFAM" id="SSF55307">
    <property type="entry name" value="Tubulin C-terminal domain-like"/>
    <property type="match status" value="1"/>
</dbReference>
<dbReference type="PANTHER" id="PTHR30314:SF3">
    <property type="entry name" value="MITOCHONDRIAL DIVISION PROTEIN FSZA"/>
    <property type="match status" value="1"/>
</dbReference>
<evidence type="ECO:0000256" key="3">
    <source>
        <dbReference type="ARBA" id="ARBA00023134"/>
    </source>
</evidence>
<evidence type="ECO:0000259" key="6">
    <source>
        <dbReference type="SMART" id="SM00865"/>
    </source>
</evidence>
<feature type="domain" description="Tubulin/FtsZ 2-layer sandwich" evidence="6">
    <location>
        <begin position="252"/>
        <end position="369"/>
    </location>
</feature>
<dbReference type="GO" id="GO:0051301">
    <property type="term" value="P:cell division"/>
    <property type="evidence" value="ECO:0007669"/>
    <property type="project" value="TreeGrafter"/>
</dbReference>
<dbReference type="InterPro" id="IPR036525">
    <property type="entry name" value="Tubulin/FtsZ_GTPase_sf"/>
</dbReference>
<dbReference type="GO" id="GO:0005874">
    <property type="term" value="C:microtubule"/>
    <property type="evidence" value="ECO:0007669"/>
    <property type="project" value="InterPro"/>
</dbReference>
<dbReference type="Pfam" id="PF12327">
    <property type="entry name" value="FtsZ_C"/>
    <property type="match status" value="1"/>
</dbReference>
<protein>
    <recommendedName>
        <fullName evidence="9">Plastid division protein FtsZ</fullName>
    </recommendedName>
</protein>
<keyword evidence="3" id="KW-0342">GTP-binding</keyword>
<dbReference type="HAMAP" id="MF_00909">
    <property type="entry name" value="FtsZ"/>
    <property type="match status" value="1"/>
</dbReference>
<dbReference type="PANTHER" id="PTHR30314">
    <property type="entry name" value="CELL DIVISION PROTEIN FTSZ-RELATED"/>
    <property type="match status" value="1"/>
</dbReference>
<dbReference type="AlphaFoldDB" id="A0A8J6CAU8"/>
<dbReference type="GO" id="GO:0003924">
    <property type="term" value="F:GTPase activity"/>
    <property type="evidence" value="ECO:0007669"/>
    <property type="project" value="InterPro"/>
</dbReference>
<dbReference type="GO" id="GO:0007017">
    <property type="term" value="P:microtubule-based process"/>
    <property type="evidence" value="ECO:0007669"/>
    <property type="project" value="InterPro"/>
</dbReference>
<dbReference type="PROSITE" id="PS01135">
    <property type="entry name" value="FTSZ_2"/>
    <property type="match status" value="1"/>
</dbReference>
<evidence type="ECO:0000256" key="2">
    <source>
        <dbReference type="ARBA" id="ARBA00022741"/>
    </source>
</evidence>
<evidence type="ECO:0000313" key="8">
    <source>
        <dbReference type="Proteomes" id="UP000751190"/>
    </source>
</evidence>
<dbReference type="GO" id="GO:0005525">
    <property type="term" value="F:GTP binding"/>
    <property type="evidence" value="ECO:0007669"/>
    <property type="project" value="UniProtKB-KW"/>
</dbReference>